<feature type="compositionally biased region" description="Polar residues" evidence="1">
    <location>
        <begin position="494"/>
        <end position="508"/>
    </location>
</feature>
<feature type="region of interest" description="Disordered" evidence="1">
    <location>
        <begin position="43"/>
        <end position="257"/>
    </location>
</feature>
<dbReference type="AlphaFoldDB" id="A0A9W9C1F7"/>
<dbReference type="OrthoDB" id="3941134at2759"/>
<feature type="compositionally biased region" description="Polar residues" evidence="1">
    <location>
        <begin position="555"/>
        <end position="565"/>
    </location>
</feature>
<protein>
    <submittedName>
        <fullName evidence="2">Uncharacterized protein</fullName>
    </submittedName>
</protein>
<feature type="compositionally biased region" description="Polar residues" evidence="1">
    <location>
        <begin position="520"/>
        <end position="532"/>
    </location>
</feature>
<feature type="region of interest" description="Disordered" evidence="1">
    <location>
        <begin position="458"/>
        <end position="593"/>
    </location>
</feature>
<proteinExistence type="predicted"/>
<feature type="compositionally biased region" description="Polar residues" evidence="1">
    <location>
        <begin position="667"/>
        <end position="677"/>
    </location>
</feature>
<dbReference type="Proteomes" id="UP001140562">
    <property type="component" value="Unassembled WGS sequence"/>
</dbReference>
<gene>
    <name evidence="2" type="ORF">N0V87_003371</name>
</gene>
<feature type="region of interest" description="Disordered" evidence="1">
    <location>
        <begin position="624"/>
        <end position="801"/>
    </location>
</feature>
<feature type="region of interest" description="Disordered" evidence="1">
    <location>
        <begin position="1"/>
        <end position="29"/>
    </location>
</feature>
<keyword evidence="3" id="KW-1185">Reference proteome</keyword>
<feature type="compositionally biased region" description="Polar residues" evidence="1">
    <location>
        <begin position="761"/>
        <end position="771"/>
    </location>
</feature>
<dbReference type="EMBL" id="JAPEUV010000024">
    <property type="protein sequence ID" value="KAJ4339197.1"/>
    <property type="molecule type" value="Genomic_DNA"/>
</dbReference>
<feature type="compositionally biased region" description="Basic and acidic residues" evidence="1">
    <location>
        <begin position="633"/>
        <end position="648"/>
    </location>
</feature>
<feature type="compositionally biased region" description="Polar residues" evidence="1">
    <location>
        <begin position="739"/>
        <end position="748"/>
    </location>
</feature>
<evidence type="ECO:0000313" key="3">
    <source>
        <dbReference type="Proteomes" id="UP001140562"/>
    </source>
</evidence>
<feature type="compositionally biased region" description="Low complexity" evidence="1">
    <location>
        <begin position="148"/>
        <end position="161"/>
    </location>
</feature>
<feature type="compositionally biased region" description="Basic and acidic residues" evidence="1">
    <location>
        <begin position="174"/>
        <end position="185"/>
    </location>
</feature>
<evidence type="ECO:0000313" key="2">
    <source>
        <dbReference type="EMBL" id="KAJ4339197.1"/>
    </source>
</evidence>
<name>A0A9W9C1F7_9PLEO</name>
<reference evidence="2" key="1">
    <citation type="submission" date="2022-10" db="EMBL/GenBank/DDBJ databases">
        <title>Tapping the CABI collections for fungal endophytes: first genome assemblies for Collariella, Neodidymelliopsis, Ascochyta clinopodiicola, Didymella pomorum, Didymosphaeria variabile, Neocosmospora piperis and Neocucurbitaria cava.</title>
        <authorList>
            <person name="Hill R."/>
        </authorList>
    </citation>
    <scope>NUCLEOTIDE SEQUENCE</scope>
    <source>
        <strain evidence="2">IMI 360193</strain>
    </source>
</reference>
<organism evidence="2 3">
    <name type="scientific">Didymella glomerata</name>
    <dbReference type="NCBI Taxonomy" id="749621"/>
    <lineage>
        <taxon>Eukaryota</taxon>
        <taxon>Fungi</taxon>
        <taxon>Dikarya</taxon>
        <taxon>Ascomycota</taxon>
        <taxon>Pezizomycotina</taxon>
        <taxon>Dothideomycetes</taxon>
        <taxon>Pleosporomycetidae</taxon>
        <taxon>Pleosporales</taxon>
        <taxon>Pleosporineae</taxon>
        <taxon>Didymellaceae</taxon>
        <taxon>Didymella</taxon>
    </lineage>
</organism>
<evidence type="ECO:0000256" key="1">
    <source>
        <dbReference type="SAM" id="MobiDB-lite"/>
    </source>
</evidence>
<accession>A0A9W9C1F7</accession>
<feature type="compositionally biased region" description="Pro residues" evidence="1">
    <location>
        <begin position="567"/>
        <end position="581"/>
    </location>
</feature>
<feature type="compositionally biased region" description="Polar residues" evidence="1">
    <location>
        <begin position="220"/>
        <end position="235"/>
    </location>
</feature>
<sequence>MDHWGDPWADNANDRSPTKNAVTSPLPPAFDFAPVPVNGFADDAGWGNNDDDGFGDWAASSTGNGTANIGVLETPAADDAQGSAGWGTVTHGQTVDWPEIVSPMPRPLEKVDSITSDSSTVAQLEEAASQIEDEEEVEHTTPTPQAEVESSVRSSTSPSETSRADLPVESPRTSIEDERAAKKDEENSEISPVTAEPRAIFTEAIPEPLPGETGPALSDVSASDNEQESVTQPTNVLKEVSQEVPADSEDAANGDKKDLTEFDTLAETIQPQAPSTEFSSDKALLSQLFPQGEGIAQELEDHGDPIFSTSARKAWYRLTRKQTMREYNHGENDDNYVRVTWTNSTVRTEVNKVVGRWAREDRISGTGPGARASFYWDTLAPAEAKTPFSHLRTQSSVPATKTALPARQSLPPLATSQSAAFDWSSSASADPWKIECPVQRSTPSPLALKNPTVVKLQRQEGRSVSVDLTPRKSEQTVHKRTATVSHPPAETKAVANSISPPITQSTAEPSDPWADLDSFESPTSTIEVTNTPVDDDDDWGEMVQTPTLPTPQQLDPFSQPSQASDTVPPPPLPKPSPPVVPPVQSESTEPMSATPIVRLKSTISPTSALFKANSFVPLHVEQGPIGPGLLKPANRDSRSTPEKKKRLEIYTSAKPSQKKDHGAAQAVNANENGSNEILSFLDTSDPMPSPPGFDDVTVAPLQSANPTPVARPATPVQTSTDSWADADFSFFESALPSAAPQQPLQTPDPSDPLSFFDAPAPTSTRPASKSFSRSPPRDTTPPPLQPLTNATGSVQRRRVEEDQTIIDILSGLPDLSYMLRRT</sequence>
<feature type="compositionally biased region" description="Polar residues" evidence="1">
    <location>
        <begin position="113"/>
        <end position="122"/>
    </location>
</feature>
<feature type="compositionally biased region" description="Low complexity" evidence="1">
    <location>
        <begin position="544"/>
        <end position="554"/>
    </location>
</feature>
<comment type="caution">
    <text evidence="2">The sequence shown here is derived from an EMBL/GenBank/DDBJ whole genome shotgun (WGS) entry which is preliminary data.</text>
</comment>